<evidence type="ECO:0000313" key="2">
    <source>
        <dbReference type="EMBL" id="MUL37056.1"/>
    </source>
</evidence>
<dbReference type="OrthoDB" id="456080at2"/>
<dbReference type="EMBL" id="NAPY01000016">
    <property type="protein sequence ID" value="MUL37056.1"/>
    <property type="molecule type" value="Genomic_DNA"/>
</dbReference>
<evidence type="ECO:0000313" key="3">
    <source>
        <dbReference type="Proteomes" id="UP000441797"/>
    </source>
</evidence>
<dbReference type="SMART" id="SM00260">
    <property type="entry name" value="CheW"/>
    <property type="match status" value="1"/>
</dbReference>
<dbReference type="GO" id="GO:0005829">
    <property type="term" value="C:cytosol"/>
    <property type="evidence" value="ECO:0007669"/>
    <property type="project" value="TreeGrafter"/>
</dbReference>
<dbReference type="Gene3D" id="2.40.50.180">
    <property type="entry name" value="CheA-289, Domain 4"/>
    <property type="match status" value="1"/>
</dbReference>
<keyword evidence="3" id="KW-1185">Reference proteome</keyword>
<protein>
    <submittedName>
        <fullName evidence="2">Chemotaxis protein CheW</fullName>
    </submittedName>
</protein>
<comment type="caution">
    <text evidence="2">The sequence shown here is derived from an EMBL/GenBank/DDBJ whole genome shotgun (WGS) entry which is preliminary data.</text>
</comment>
<dbReference type="SUPFAM" id="SSF50341">
    <property type="entry name" value="CheW-like"/>
    <property type="match status" value="1"/>
</dbReference>
<dbReference type="InterPro" id="IPR039315">
    <property type="entry name" value="CheW"/>
</dbReference>
<name>A0A6N8FYR3_9CHRO</name>
<dbReference type="PANTHER" id="PTHR22617:SF23">
    <property type="entry name" value="CHEMOTAXIS PROTEIN CHEW"/>
    <property type="match status" value="1"/>
</dbReference>
<sequence>MDIPSLTPQLHQPKASLGESYLRFQLNENTPAVLLMKYVQEVLIISTGRITPIPNMPECILGLFNRRNRILWAIDLAFMLTSQPVDAGSQQYHVMIIRVGDTPLSLIVQEIKGTIRLTSDLQPLEGDIATIRPYLQGYIWQHQEKLLVLNAEAIVHSPSLSTY</sequence>
<accession>A0A6N8FYR3</accession>
<dbReference type="Pfam" id="PF01584">
    <property type="entry name" value="CheW"/>
    <property type="match status" value="1"/>
</dbReference>
<dbReference type="PANTHER" id="PTHR22617">
    <property type="entry name" value="CHEMOTAXIS SENSOR HISTIDINE KINASE-RELATED"/>
    <property type="match status" value="1"/>
</dbReference>
<organism evidence="2 3">
    <name type="scientific">Gloeocapsopsis dulcis AAB1 = 1H9</name>
    <dbReference type="NCBI Taxonomy" id="1433147"/>
    <lineage>
        <taxon>Bacteria</taxon>
        <taxon>Bacillati</taxon>
        <taxon>Cyanobacteriota</taxon>
        <taxon>Cyanophyceae</taxon>
        <taxon>Oscillatoriophycideae</taxon>
        <taxon>Chroococcales</taxon>
        <taxon>Chroococcaceae</taxon>
        <taxon>Gloeocapsopsis</taxon>
        <taxon>Gloeocapsopsis dulcis</taxon>
    </lineage>
</organism>
<dbReference type="GO" id="GO:0007165">
    <property type="term" value="P:signal transduction"/>
    <property type="evidence" value="ECO:0007669"/>
    <property type="project" value="InterPro"/>
</dbReference>
<dbReference type="Proteomes" id="UP000441797">
    <property type="component" value="Unassembled WGS sequence"/>
</dbReference>
<feature type="domain" description="CheW-like" evidence="1">
    <location>
        <begin position="18"/>
        <end position="160"/>
    </location>
</feature>
<dbReference type="AlphaFoldDB" id="A0A6N8FYR3"/>
<dbReference type="RefSeq" id="WP_105219735.1">
    <property type="nucleotide sequence ID" value="NZ_CAWNSU010000046.1"/>
</dbReference>
<evidence type="ECO:0000259" key="1">
    <source>
        <dbReference type="PROSITE" id="PS50851"/>
    </source>
</evidence>
<dbReference type="InterPro" id="IPR002545">
    <property type="entry name" value="CheW-lke_dom"/>
</dbReference>
<dbReference type="PROSITE" id="PS50851">
    <property type="entry name" value="CHEW"/>
    <property type="match status" value="1"/>
</dbReference>
<reference evidence="2 3" key="1">
    <citation type="journal article" date="2019" name="Front. Microbiol.">
        <title>Genomic Features for Desiccation Tolerance and Sugar Biosynthesis in the Extremophile Gloeocapsopsis sp. UTEX B3054.</title>
        <authorList>
            <person name="Urrejola C."/>
            <person name="Alcorta J."/>
            <person name="Salas L."/>
            <person name="Vasquez M."/>
            <person name="Polz M.F."/>
            <person name="Vicuna R."/>
            <person name="Diez B."/>
        </authorList>
    </citation>
    <scope>NUCLEOTIDE SEQUENCE [LARGE SCALE GENOMIC DNA]</scope>
    <source>
        <strain evidence="2 3">1H9</strain>
    </source>
</reference>
<dbReference type="InterPro" id="IPR036061">
    <property type="entry name" value="CheW-like_dom_sf"/>
</dbReference>
<gene>
    <name evidence="2" type="ORF">BWI75_12045</name>
</gene>
<dbReference type="GO" id="GO:0006935">
    <property type="term" value="P:chemotaxis"/>
    <property type="evidence" value="ECO:0007669"/>
    <property type="project" value="InterPro"/>
</dbReference>
<proteinExistence type="predicted"/>